<feature type="domain" description="Right handed beta helix" evidence="2">
    <location>
        <begin position="204"/>
        <end position="390"/>
    </location>
</feature>
<dbReference type="SMART" id="SM00710">
    <property type="entry name" value="PbH1"/>
    <property type="match status" value="8"/>
</dbReference>
<proteinExistence type="predicted"/>
<accession>A0A919DKW1</accession>
<dbReference type="Proteomes" id="UP000641386">
    <property type="component" value="Unassembled WGS sequence"/>
</dbReference>
<evidence type="ECO:0000256" key="1">
    <source>
        <dbReference type="SAM" id="SignalP"/>
    </source>
</evidence>
<feature type="chain" id="PRO_5039262710" description="Right handed beta helix domain-containing protein" evidence="1">
    <location>
        <begin position="32"/>
        <end position="535"/>
    </location>
</feature>
<dbReference type="EMBL" id="BNBC01000003">
    <property type="protein sequence ID" value="GHE58367.1"/>
    <property type="molecule type" value="Genomic_DNA"/>
</dbReference>
<sequence>MPHRPSGARFRAVLAGAVGVALAATASPALASAAPDGHRYYLDCSADSGPGDGSHAHPWNSLAQAGAHRYGPGDQLRIARGTTCTGTLAPSGAGSAAAPIRIGAYGTGTRPHLEGGGAHDTVLLRNMEYVEVRDLEITNSGGTPGTERNGVRLELADYGIGHHYVLSGLDVHAVRGGDFKTLTGSSGIQIDVAGTTTASAFDGLRITGNHIRDVDREGIYFKSTFSRRDLVGNQQDPTAYPGPWTPSTRVRIDHNTLTSIAGDAMKLDTTSGAVVEHNRVDGFQLRSKVANAGIWTFNTDDTLIQYNEVSGGGNSLDGMSFDADGASNHTVFQYNYSHDNKGGFLLNCPYSGAKTVDVVARYNISHNDGARLLQNCWGPILNTQIYNNTFLNKESVPAYLVQDDAGSPATTRHELTVRNNIFAGPGDTATDGYRFKNPTPDLRFDHNVLYGIPGGVPANTDGSGTNPGGSTADPKLIAALAGADAGDPDSYRIAQASSALGLGAPVPDAGRHDYFGFPIPERRPAAGAYQGPPVR</sequence>
<reference evidence="3" key="2">
    <citation type="submission" date="2020-09" db="EMBL/GenBank/DDBJ databases">
        <authorList>
            <person name="Sun Q."/>
            <person name="Ohkuma M."/>
        </authorList>
    </citation>
    <scope>NUCLEOTIDE SEQUENCE</scope>
    <source>
        <strain evidence="3">JCM 3302</strain>
    </source>
</reference>
<dbReference type="InterPro" id="IPR039448">
    <property type="entry name" value="Beta_helix"/>
</dbReference>
<dbReference type="SUPFAM" id="SSF51126">
    <property type="entry name" value="Pectin lyase-like"/>
    <property type="match status" value="1"/>
</dbReference>
<dbReference type="Pfam" id="PF13229">
    <property type="entry name" value="Beta_helix"/>
    <property type="match status" value="1"/>
</dbReference>
<evidence type="ECO:0000313" key="4">
    <source>
        <dbReference type="Proteomes" id="UP000641386"/>
    </source>
</evidence>
<feature type="signal peptide" evidence="1">
    <location>
        <begin position="1"/>
        <end position="31"/>
    </location>
</feature>
<name>A0A919DKW1_9ACTN</name>
<dbReference type="AlphaFoldDB" id="A0A919DKW1"/>
<keyword evidence="1" id="KW-0732">Signal</keyword>
<evidence type="ECO:0000259" key="2">
    <source>
        <dbReference type="Pfam" id="PF13229"/>
    </source>
</evidence>
<reference evidence="3" key="1">
    <citation type="journal article" date="2014" name="Int. J. Syst. Evol. Microbiol.">
        <title>Complete genome sequence of Corynebacterium casei LMG S-19264T (=DSM 44701T), isolated from a smear-ripened cheese.</title>
        <authorList>
            <consortium name="US DOE Joint Genome Institute (JGI-PGF)"/>
            <person name="Walter F."/>
            <person name="Albersmeier A."/>
            <person name="Kalinowski J."/>
            <person name="Ruckert C."/>
        </authorList>
    </citation>
    <scope>NUCLEOTIDE SEQUENCE</scope>
    <source>
        <strain evidence="3">JCM 3302</strain>
    </source>
</reference>
<keyword evidence="4" id="KW-1185">Reference proteome</keyword>
<organism evidence="3 4">
    <name type="scientific">Streptomyces spiralis</name>
    <dbReference type="NCBI Taxonomy" id="66376"/>
    <lineage>
        <taxon>Bacteria</taxon>
        <taxon>Bacillati</taxon>
        <taxon>Actinomycetota</taxon>
        <taxon>Actinomycetes</taxon>
        <taxon>Kitasatosporales</taxon>
        <taxon>Streptomycetaceae</taxon>
        <taxon>Streptomyces</taxon>
    </lineage>
</organism>
<protein>
    <recommendedName>
        <fullName evidence="2">Right handed beta helix domain-containing protein</fullName>
    </recommendedName>
</protein>
<dbReference type="Gene3D" id="2.160.20.10">
    <property type="entry name" value="Single-stranded right-handed beta-helix, Pectin lyase-like"/>
    <property type="match status" value="1"/>
</dbReference>
<comment type="caution">
    <text evidence="3">The sequence shown here is derived from an EMBL/GenBank/DDBJ whole genome shotgun (WGS) entry which is preliminary data.</text>
</comment>
<dbReference type="InterPro" id="IPR006626">
    <property type="entry name" value="PbH1"/>
</dbReference>
<dbReference type="InterPro" id="IPR012334">
    <property type="entry name" value="Pectin_lyas_fold"/>
</dbReference>
<evidence type="ECO:0000313" key="3">
    <source>
        <dbReference type="EMBL" id="GHE58367.1"/>
    </source>
</evidence>
<dbReference type="RefSeq" id="WP_189896631.1">
    <property type="nucleotide sequence ID" value="NZ_BNBC01000003.1"/>
</dbReference>
<gene>
    <name evidence="3" type="ORF">GCM10014715_09310</name>
</gene>
<dbReference type="InterPro" id="IPR011050">
    <property type="entry name" value="Pectin_lyase_fold/virulence"/>
</dbReference>